<name>A0ABD3HMN1_9MARC</name>
<evidence type="ECO:0000256" key="1">
    <source>
        <dbReference type="PROSITE-ProRule" id="PRU00152"/>
    </source>
</evidence>
<dbReference type="AlphaFoldDB" id="A0ABD3HMN1"/>
<dbReference type="InterPro" id="IPR010417">
    <property type="entry name" value="Embryo-specific_ATS3"/>
</dbReference>
<feature type="region of interest" description="Disordered" evidence="2">
    <location>
        <begin position="150"/>
        <end position="171"/>
    </location>
</feature>
<evidence type="ECO:0000313" key="5">
    <source>
        <dbReference type="EMBL" id="KAL3691634.1"/>
    </source>
</evidence>
<dbReference type="Proteomes" id="UP001633002">
    <property type="component" value="Unassembled WGS sequence"/>
</dbReference>
<dbReference type="EMBL" id="JBJQOH010000003">
    <property type="protein sequence ID" value="KAL3691634.1"/>
    <property type="molecule type" value="Genomic_DNA"/>
</dbReference>
<feature type="compositionally biased region" description="Basic and acidic residues" evidence="2">
    <location>
        <begin position="161"/>
        <end position="170"/>
    </location>
</feature>
<dbReference type="InterPro" id="IPR001024">
    <property type="entry name" value="PLAT/LH2_dom"/>
</dbReference>
<reference evidence="5 6" key="1">
    <citation type="submission" date="2024-09" db="EMBL/GenBank/DDBJ databases">
        <title>Chromosome-scale assembly of Riccia sorocarpa.</title>
        <authorList>
            <person name="Paukszto L."/>
        </authorList>
    </citation>
    <scope>NUCLEOTIDE SEQUENCE [LARGE SCALE GENOMIC DNA]</scope>
    <source>
        <strain evidence="5">LP-2024</strain>
        <tissue evidence="5">Aerial parts of the thallus</tissue>
    </source>
</reference>
<dbReference type="PANTHER" id="PTHR31718:SF60">
    <property type="entry name" value="LIPOXYGENASE HOMOLOGY DOMAIN-CONTAINING PROTEIN 1"/>
    <property type="match status" value="1"/>
</dbReference>
<keyword evidence="6" id="KW-1185">Reference proteome</keyword>
<feature type="signal peptide" evidence="3">
    <location>
        <begin position="1"/>
        <end position="28"/>
    </location>
</feature>
<dbReference type="PANTHER" id="PTHR31718">
    <property type="entry name" value="PLAT DOMAIN-CONTAINING PROTEIN"/>
    <property type="match status" value="1"/>
</dbReference>
<dbReference type="SUPFAM" id="SSF49723">
    <property type="entry name" value="Lipase/lipooxygenase domain (PLAT/LH2 domain)"/>
    <property type="match status" value="1"/>
</dbReference>
<evidence type="ECO:0000259" key="4">
    <source>
        <dbReference type="PROSITE" id="PS50095"/>
    </source>
</evidence>
<feature type="domain" description="PLAT" evidence="4">
    <location>
        <begin position="122"/>
        <end position="262"/>
    </location>
</feature>
<organism evidence="5 6">
    <name type="scientific">Riccia sorocarpa</name>
    <dbReference type="NCBI Taxonomy" id="122646"/>
    <lineage>
        <taxon>Eukaryota</taxon>
        <taxon>Viridiplantae</taxon>
        <taxon>Streptophyta</taxon>
        <taxon>Embryophyta</taxon>
        <taxon>Marchantiophyta</taxon>
        <taxon>Marchantiopsida</taxon>
        <taxon>Marchantiidae</taxon>
        <taxon>Marchantiales</taxon>
        <taxon>Ricciaceae</taxon>
        <taxon>Riccia</taxon>
    </lineage>
</organism>
<evidence type="ECO:0000256" key="3">
    <source>
        <dbReference type="SAM" id="SignalP"/>
    </source>
</evidence>
<dbReference type="PROSITE" id="PS50095">
    <property type="entry name" value="PLAT"/>
    <property type="match status" value="1"/>
</dbReference>
<proteinExistence type="predicted"/>
<comment type="caution">
    <text evidence="1">Lacks conserved residue(s) required for the propagation of feature annotation.</text>
</comment>
<accession>A0ABD3HMN1</accession>
<sequence length="263" mass="28863">MSDHFVIPKMLILLVLLQLLSDVPLSLSTAMMIYDTPAGPETETVTSFSGSSASSTGDRTLQQESKVGYHTRHVAVSTLSNPGSRVEAEGVKEQHRHLQVDFASPIPSSQSTLQLQTASQVCMYRVEVRTGSQWGAGTDSTISMRLTGFTSSSSSYSRSNYTEEKEEKPQQQELYFELPDTDNGSNSFEYGSVDVFQVKSGCLTNICKLTLYSDHSGWFADWFVESVTVSLTNGAPAEEHMWTLNQWLPTSSGSLNVVKDACS</sequence>
<evidence type="ECO:0000313" key="6">
    <source>
        <dbReference type="Proteomes" id="UP001633002"/>
    </source>
</evidence>
<gene>
    <name evidence="5" type="ORF">R1sor_005285</name>
</gene>
<comment type="caution">
    <text evidence="5">The sequence shown here is derived from an EMBL/GenBank/DDBJ whole genome shotgun (WGS) entry which is preliminary data.</text>
</comment>
<dbReference type="Pfam" id="PF06232">
    <property type="entry name" value="ATS3"/>
    <property type="match status" value="1"/>
</dbReference>
<dbReference type="InterPro" id="IPR036392">
    <property type="entry name" value="PLAT/LH2_dom_sf"/>
</dbReference>
<keyword evidence="3" id="KW-0732">Signal</keyword>
<dbReference type="Gene3D" id="2.60.60.20">
    <property type="entry name" value="PLAT/LH2 domain"/>
    <property type="match status" value="1"/>
</dbReference>
<evidence type="ECO:0000256" key="2">
    <source>
        <dbReference type="SAM" id="MobiDB-lite"/>
    </source>
</evidence>
<feature type="chain" id="PRO_5044799489" description="PLAT domain-containing protein" evidence="3">
    <location>
        <begin position="29"/>
        <end position="263"/>
    </location>
</feature>
<protein>
    <recommendedName>
        <fullName evidence="4">PLAT domain-containing protein</fullName>
    </recommendedName>
</protein>